<feature type="region of interest" description="Disordered" evidence="1">
    <location>
        <begin position="29"/>
        <end position="134"/>
    </location>
</feature>
<dbReference type="AlphaFoldDB" id="A9EZN5"/>
<evidence type="ECO:0000313" key="4">
    <source>
        <dbReference type="Proteomes" id="UP000002139"/>
    </source>
</evidence>
<feature type="signal peptide" evidence="2">
    <location>
        <begin position="1"/>
        <end position="27"/>
    </location>
</feature>
<feature type="compositionally biased region" description="Gly residues" evidence="1">
    <location>
        <begin position="91"/>
        <end position="102"/>
    </location>
</feature>
<feature type="compositionally biased region" description="Low complexity" evidence="1">
    <location>
        <begin position="38"/>
        <end position="57"/>
    </location>
</feature>
<evidence type="ECO:0000256" key="1">
    <source>
        <dbReference type="SAM" id="MobiDB-lite"/>
    </source>
</evidence>
<dbReference type="KEGG" id="scl:sce7484"/>
<protein>
    <submittedName>
        <fullName evidence="3">Exported glycine-rich protein</fullName>
    </submittedName>
</protein>
<feature type="compositionally biased region" description="Gly residues" evidence="1">
    <location>
        <begin position="116"/>
        <end position="125"/>
    </location>
</feature>
<accession>A9EZN5</accession>
<dbReference type="STRING" id="448385.sce7484"/>
<keyword evidence="4" id="KW-1185">Reference proteome</keyword>
<reference evidence="3 4" key="1">
    <citation type="journal article" date="2007" name="Nat. Biotechnol.">
        <title>Complete genome sequence of the myxobacterium Sorangium cellulosum.</title>
        <authorList>
            <person name="Schneiker S."/>
            <person name="Perlova O."/>
            <person name="Kaiser O."/>
            <person name="Gerth K."/>
            <person name="Alici A."/>
            <person name="Altmeyer M.O."/>
            <person name="Bartels D."/>
            <person name="Bekel T."/>
            <person name="Beyer S."/>
            <person name="Bode E."/>
            <person name="Bode H.B."/>
            <person name="Bolten C.J."/>
            <person name="Choudhuri J.V."/>
            <person name="Doss S."/>
            <person name="Elnakady Y.A."/>
            <person name="Frank B."/>
            <person name="Gaigalat L."/>
            <person name="Goesmann A."/>
            <person name="Groeger C."/>
            <person name="Gross F."/>
            <person name="Jelsbak L."/>
            <person name="Jelsbak L."/>
            <person name="Kalinowski J."/>
            <person name="Kegler C."/>
            <person name="Knauber T."/>
            <person name="Konietzny S."/>
            <person name="Kopp M."/>
            <person name="Krause L."/>
            <person name="Krug D."/>
            <person name="Linke B."/>
            <person name="Mahmud T."/>
            <person name="Martinez-Arias R."/>
            <person name="McHardy A.C."/>
            <person name="Merai M."/>
            <person name="Meyer F."/>
            <person name="Mormann S."/>
            <person name="Munoz-Dorado J."/>
            <person name="Perez J."/>
            <person name="Pradella S."/>
            <person name="Rachid S."/>
            <person name="Raddatz G."/>
            <person name="Rosenau F."/>
            <person name="Rueckert C."/>
            <person name="Sasse F."/>
            <person name="Scharfe M."/>
            <person name="Schuster S.C."/>
            <person name="Suen G."/>
            <person name="Treuner-Lange A."/>
            <person name="Velicer G.J."/>
            <person name="Vorholter F.-J."/>
            <person name="Weissman K.J."/>
            <person name="Welch R.D."/>
            <person name="Wenzel S.C."/>
            <person name="Whitworth D.E."/>
            <person name="Wilhelm S."/>
            <person name="Wittmann C."/>
            <person name="Bloecker H."/>
            <person name="Puehler A."/>
            <person name="Mueller R."/>
        </authorList>
    </citation>
    <scope>NUCLEOTIDE SEQUENCE [LARGE SCALE GENOMIC DNA]</scope>
    <source>
        <strain evidence="4">So ce56</strain>
    </source>
</reference>
<name>A9EZN5_SORC5</name>
<dbReference type="EMBL" id="AM746676">
    <property type="protein sequence ID" value="CAN97653.1"/>
    <property type="molecule type" value="Genomic_DNA"/>
</dbReference>
<evidence type="ECO:0000313" key="3">
    <source>
        <dbReference type="EMBL" id="CAN97653.1"/>
    </source>
</evidence>
<dbReference type="HOGENOM" id="CLU_879700_0_0_7"/>
<evidence type="ECO:0000256" key="2">
    <source>
        <dbReference type="SAM" id="SignalP"/>
    </source>
</evidence>
<feature type="compositionally biased region" description="Low complexity" evidence="1">
    <location>
        <begin position="65"/>
        <end position="76"/>
    </location>
</feature>
<keyword evidence="2" id="KW-0732">Signal</keyword>
<gene>
    <name evidence="3" type="ordered locus">sce7484</name>
</gene>
<sequence>MNYPVLSSRLVVRCALGMAVLSLGACASEVDPNEGSESESAATGGTTGTSASTTGSSTSGGTGAGSSSSAGATMGTTGAGGAPSGATSGASGTGGGGTGGADPSGPASVSSTSTGGDPGTGGGDDGLPPTGENSVAYTGCSMANNIGTGYKRVGGKVMWNADNYQTGAMVVQNWTNPNSSSWQLFDRKMESIGGKDVVKAIMVQICILSQRATDKELRDMVKAARQHVNPGTHIYIVGQPVYNAGHDCFIAGAGGADWTDMKAQELAKDSTINENMSYLGKFILNNDAGEVSDGCHASSPKGENVLGEQAKAFFGG</sequence>
<proteinExistence type="predicted"/>
<feature type="compositionally biased region" description="Low complexity" evidence="1">
    <location>
        <begin position="103"/>
        <end position="115"/>
    </location>
</feature>
<organism evidence="3 4">
    <name type="scientific">Sorangium cellulosum (strain So ce56)</name>
    <name type="common">Polyangium cellulosum (strain So ce56)</name>
    <dbReference type="NCBI Taxonomy" id="448385"/>
    <lineage>
        <taxon>Bacteria</taxon>
        <taxon>Pseudomonadati</taxon>
        <taxon>Myxococcota</taxon>
        <taxon>Polyangia</taxon>
        <taxon>Polyangiales</taxon>
        <taxon>Polyangiaceae</taxon>
        <taxon>Sorangium</taxon>
    </lineage>
</organism>
<dbReference type="Proteomes" id="UP000002139">
    <property type="component" value="Chromosome"/>
</dbReference>
<feature type="chain" id="PRO_5002734817" evidence="2">
    <location>
        <begin position="28"/>
        <end position="316"/>
    </location>
</feature>